<proteinExistence type="inferred from homology"/>
<name>A0ABQ9IVS0_9CUCU</name>
<accession>A0ABQ9IVS0</accession>
<dbReference type="Pfam" id="PF00829">
    <property type="entry name" value="Ribosomal_L21p"/>
    <property type="match status" value="1"/>
</dbReference>
<reference evidence="3" key="1">
    <citation type="journal article" date="2023" name="Insect Mol. Biol.">
        <title>Genome sequencing provides insights into the evolution of gene families encoding plant cell wall-degrading enzymes in longhorned beetles.</title>
        <authorList>
            <person name="Shin N.R."/>
            <person name="Okamura Y."/>
            <person name="Kirsch R."/>
            <person name="Pauchet Y."/>
        </authorList>
    </citation>
    <scope>NUCLEOTIDE SEQUENCE</scope>
    <source>
        <strain evidence="3">MMC_N1</strain>
    </source>
</reference>
<organism evidence="3 4">
    <name type="scientific">Molorchus minor</name>
    <dbReference type="NCBI Taxonomy" id="1323400"/>
    <lineage>
        <taxon>Eukaryota</taxon>
        <taxon>Metazoa</taxon>
        <taxon>Ecdysozoa</taxon>
        <taxon>Arthropoda</taxon>
        <taxon>Hexapoda</taxon>
        <taxon>Insecta</taxon>
        <taxon>Pterygota</taxon>
        <taxon>Neoptera</taxon>
        <taxon>Endopterygota</taxon>
        <taxon>Coleoptera</taxon>
        <taxon>Polyphaga</taxon>
        <taxon>Cucujiformia</taxon>
        <taxon>Chrysomeloidea</taxon>
        <taxon>Cerambycidae</taxon>
        <taxon>Lamiinae</taxon>
        <taxon>Monochamini</taxon>
        <taxon>Molorchus</taxon>
    </lineage>
</organism>
<protein>
    <recommendedName>
        <fullName evidence="2">Large ribosomal subunit protein bL21m</fullName>
    </recommendedName>
</protein>
<dbReference type="PANTHER" id="PTHR21349">
    <property type="entry name" value="50S RIBOSOMAL PROTEIN L21"/>
    <property type="match status" value="1"/>
</dbReference>
<keyword evidence="4" id="KW-1185">Reference proteome</keyword>
<comment type="caution">
    <text evidence="3">The sequence shown here is derived from an EMBL/GenBank/DDBJ whole genome shotgun (WGS) entry which is preliminary data.</text>
</comment>
<dbReference type="Proteomes" id="UP001162164">
    <property type="component" value="Unassembled WGS sequence"/>
</dbReference>
<comment type="similarity">
    <text evidence="1">Belongs to the bacterial ribosomal protein bL21 family.</text>
</comment>
<gene>
    <name evidence="3" type="ORF">NQ317_001973</name>
</gene>
<sequence>MTKVITIDKYVITFLRFQVVSIRCPCSFNSNLKTLLEMASLIRQIFTKLNIPSQFKTQNVIFKSLSAPSLVSGSHRLYSNQPTPYEVIDPDAQKNVNQEIFQQVNNQVESKNQGRLFAVVHVAGKQFKITDGDVIVIEGYWPPDVGDKITLDKVLLAGAANFTLIGQPIVQKGLVKIEATKRRKQYMRINFYRIPQTFLRINSVEIVGELNNPPEVRGLETAIF</sequence>
<dbReference type="EMBL" id="JAPWTJ010002471">
    <property type="protein sequence ID" value="KAJ8966022.1"/>
    <property type="molecule type" value="Genomic_DNA"/>
</dbReference>
<evidence type="ECO:0000313" key="4">
    <source>
        <dbReference type="Proteomes" id="UP001162164"/>
    </source>
</evidence>
<evidence type="ECO:0000256" key="1">
    <source>
        <dbReference type="ARBA" id="ARBA00008563"/>
    </source>
</evidence>
<evidence type="ECO:0000313" key="3">
    <source>
        <dbReference type="EMBL" id="KAJ8966022.1"/>
    </source>
</evidence>
<dbReference type="SUPFAM" id="SSF141091">
    <property type="entry name" value="L21p-like"/>
    <property type="match status" value="1"/>
</dbReference>
<dbReference type="PANTHER" id="PTHR21349:SF0">
    <property type="entry name" value="LARGE RIBOSOMAL SUBUNIT PROTEIN BL21M"/>
    <property type="match status" value="1"/>
</dbReference>
<evidence type="ECO:0000256" key="2">
    <source>
        <dbReference type="ARBA" id="ARBA00044129"/>
    </source>
</evidence>
<dbReference type="InterPro" id="IPR028909">
    <property type="entry name" value="bL21-like"/>
</dbReference>
<dbReference type="InterPro" id="IPR036164">
    <property type="entry name" value="bL21-like_sf"/>
</dbReference>